<proteinExistence type="predicted"/>
<evidence type="ECO:0000259" key="2">
    <source>
        <dbReference type="Pfam" id="PF06890"/>
    </source>
</evidence>
<accession>A0ABR7RQJ2</accession>
<feature type="region of interest" description="Disordered" evidence="1">
    <location>
        <begin position="149"/>
        <end position="169"/>
    </location>
</feature>
<protein>
    <submittedName>
        <fullName evidence="3">Phage baseplate assembly protein</fullName>
    </submittedName>
</protein>
<dbReference type="PIRSF" id="PIRSF012337">
    <property type="entry name" value="gp45"/>
    <property type="match status" value="1"/>
</dbReference>
<dbReference type="InterPro" id="IPR044033">
    <property type="entry name" value="GpV-like_apex"/>
</dbReference>
<dbReference type="RefSeq" id="WP_187786030.1">
    <property type="nucleotide sequence ID" value="NZ_JACTVA010000041.1"/>
</dbReference>
<feature type="compositionally biased region" description="Polar residues" evidence="1">
    <location>
        <begin position="158"/>
        <end position="169"/>
    </location>
</feature>
<dbReference type="Pfam" id="PF06890">
    <property type="entry name" value="Phage_Mu_Gp45"/>
    <property type="match status" value="1"/>
</dbReference>
<comment type="caution">
    <text evidence="3">The sequence shown here is derived from an EMBL/GenBank/DDBJ whole genome shotgun (WGS) entry which is preliminary data.</text>
</comment>
<organism evidence="3 4">
    <name type="scientific">Teichococcus aerophilus</name>
    <dbReference type="NCBI Taxonomy" id="1224513"/>
    <lineage>
        <taxon>Bacteria</taxon>
        <taxon>Pseudomonadati</taxon>
        <taxon>Pseudomonadota</taxon>
        <taxon>Alphaproteobacteria</taxon>
        <taxon>Acetobacterales</taxon>
        <taxon>Roseomonadaceae</taxon>
        <taxon>Roseomonas</taxon>
    </lineage>
</organism>
<dbReference type="InterPro" id="IPR014462">
    <property type="entry name" value="Phage_Mu_Gp45"/>
</dbReference>
<evidence type="ECO:0000313" key="3">
    <source>
        <dbReference type="EMBL" id="MBC9208880.1"/>
    </source>
</evidence>
<dbReference type="InterPro" id="IPR053861">
    <property type="entry name" value="Phage_Mu_Gp45_N"/>
</dbReference>
<dbReference type="Proteomes" id="UP000626026">
    <property type="component" value="Unassembled WGS sequence"/>
</dbReference>
<evidence type="ECO:0000313" key="4">
    <source>
        <dbReference type="Proteomes" id="UP000626026"/>
    </source>
</evidence>
<name>A0ABR7RQJ2_9PROT</name>
<dbReference type="Pfam" id="PF18946">
    <property type="entry name" value="Apex"/>
    <property type="match status" value="1"/>
</dbReference>
<keyword evidence="4" id="KW-1185">Reference proteome</keyword>
<evidence type="ECO:0000256" key="1">
    <source>
        <dbReference type="SAM" id="MobiDB-lite"/>
    </source>
</evidence>
<reference evidence="3 4" key="1">
    <citation type="journal article" date="2013" name="Int. J. Syst. Evol. Microbiol.">
        <title>Roseomonas aerophila sp. nov., isolated from air.</title>
        <authorList>
            <person name="Kim S.J."/>
            <person name="Weon H.Y."/>
            <person name="Ahn J.H."/>
            <person name="Hong S.B."/>
            <person name="Seok S.J."/>
            <person name="Whang K.S."/>
            <person name="Kwon S.W."/>
        </authorList>
    </citation>
    <scope>NUCLEOTIDE SEQUENCE [LARGE SCALE GENOMIC DNA]</scope>
    <source>
        <strain evidence="3 4">NBRC 108923</strain>
    </source>
</reference>
<dbReference type="EMBL" id="JACTVA010000041">
    <property type="protein sequence ID" value="MBC9208880.1"/>
    <property type="molecule type" value="Genomic_DNA"/>
</dbReference>
<sequence length="169" mass="17792">MSGTIDRLAGRLLSLIGFGRITATTALTGKGLRRAQIRFDDAETRDETPMVGQYGFSSRPLPGADAITVFVSGNRAKGIVIATNDARYQIDLAPGELAVHTDEGDMIHFRRGGIIAVKAATRLAIDTPLVTTTGRIEAAGDVKAGSISLQGHKHGQVRSGSEISGQPQP</sequence>
<feature type="domain" description="Bacteriophage Mu Gp45 N-terminal" evidence="2">
    <location>
        <begin position="26"/>
        <end position="87"/>
    </location>
</feature>
<gene>
    <name evidence="3" type="ORF">IBL26_18685</name>
</gene>